<dbReference type="Gene3D" id="3.30.930.10">
    <property type="entry name" value="Bira Bifunctional Protein, Domain 2"/>
    <property type="match status" value="1"/>
</dbReference>
<dbReference type="NCBIfam" id="NF005054">
    <property type="entry name" value="PRK06462.1-4"/>
    <property type="match status" value="1"/>
</dbReference>
<dbReference type="AlphaFoldDB" id="A0A0M0BRS1"/>
<keyword evidence="3" id="KW-0067">ATP-binding</keyword>
<dbReference type="PROSITE" id="PS50862">
    <property type="entry name" value="AA_TRNA_LIGASE_II"/>
    <property type="match status" value="1"/>
</dbReference>
<keyword evidence="2" id="KW-0547">Nucleotide-binding</keyword>
<dbReference type="GO" id="GO:0006421">
    <property type="term" value="P:asparaginyl-tRNA aminoacylation"/>
    <property type="evidence" value="ECO:0007669"/>
    <property type="project" value="TreeGrafter"/>
</dbReference>
<organism evidence="7 8">
    <name type="scientific">miscellaneous Crenarchaeota group-15 archaeon DG-45</name>
    <dbReference type="NCBI Taxonomy" id="1685127"/>
    <lineage>
        <taxon>Archaea</taxon>
        <taxon>Candidatus Bathyarchaeota</taxon>
        <taxon>MCG-15</taxon>
    </lineage>
</organism>
<dbReference type="SUPFAM" id="SSF55681">
    <property type="entry name" value="Class II aaRS and biotin synthetases"/>
    <property type="match status" value="1"/>
</dbReference>
<dbReference type="Proteomes" id="UP000037210">
    <property type="component" value="Unassembled WGS sequence"/>
</dbReference>
<dbReference type="GO" id="GO:0004816">
    <property type="term" value="F:asparagine-tRNA ligase activity"/>
    <property type="evidence" value="ECO:0007669"/>
    <property type="project" value="TreeGrafter"/>
</dbReference>
<sequence length="306" mass="35600">MSNDELERKRCISRVTTHLMHHLNTKFINRGFEWLLPVIFSQSTDPLWPDPGASIEKRIEIEIYGKPVRATLSMIVHKMVAVSLAYPRLFTFSPNVRIERRERATTGVHAYEFTQLDFEMRDADSRDVMALVEEVVIGLTRSLRKERREELIYLGRHGDLKVPEAPFKVYDAEELKGRYGGGWEAQIVSESDAPFWVTNLPREFYDFEDFETGRWDNYDLMLPRYGEVLSGSRREYEYDKLDKKLERDGVRKENFSVLLRLAKEGRIKPSAGAGIGMERLISWVVGARHIGEIQPFPRIPSIVYEL</sequence>
<dbReference type="InterPro" id="IPR045864">
    <property type="entry name" value="aa-tRNA-synth_II/BPL/LPL"/>
</dbReference>
<comment type="caution">
    <text evidence="7">The sequence shown here is derived from an EMBL/GenBank/DDBJ whole genome shotgun (WGS) entry which is preliminary data.</text>
</comment>
<evidence type="ECO:0000256" key="3">
    <source>
        <dbReference type="ARBA" id="ARBA00022840"/>
    </source>
</evidence>
<evidence type="ECO:0000256" key="1">
    <source>
        <dbReference type="ARBA" id="ARBA00022598"/>
    </source>
</evidence>
<evidence type="ECO:0000259" key="6">
    <source>
        <dbReference type="PROSITE" id="PS50862"/>
    </source>
</evidence>
<evidence type="ECO:0000256" key="2">
    <source>
        <dbReference type="ARBA" id="ARBA00022741"/>
    </source>
</evidence>
<evidence type="ECO:0000256" key="5">
    <source>
        <dbReference type="ARBA" id="ARBA00023146"/>
    </source>
</evidence>
<dbReference type="PATRIC" id="fig|1685127.3.peg.289"/>
<reference evidence="7 8" key="1">
    <citation type="submission" date="2015-06" db="EMBL/GenBank/DDBJ databases">
        <title>New insights into the roles of widespread benthic archaea in carbon and nitrogen cycling.</title>
        <authorList>
            <person name="Lazar C.S."/>
            <person name="Baker B.J."/>
            <person name="Seitz K.W."/>
            <person name="Hyde A.S."/>
            <person name="Dick G.J."/>
            <person name="Hinrichs K.-U."/>
            <person name="Teske A.P."/>
        </authorList>
    </citation>
    <scope>NUCLEOTIDE SEQUENCE [LARGE SCALE GENOMIC DNA]</scope>
    <source>
        <strain evidence="7">DG-45</strain>
    </source>
</reference>
<evidence type="ECO:0000313" key="7">
    <source>
        <dbReference type="EMBL" id="KON31293.1"/>
    </source>
</evidence>
<evidence type="ECO:0000313" key="8">
    <source>
        <dbReference type="Proteomes" id="UP000037210"/>
    </source>
</evidence>
<accession>A0A0M0BRS1</accession>
<dbReference type="EMBL" id="LFWZ01000008">
    <property type="protein sequence ID" value="KON31293.1"/>
    <property type="molecule type" value="Genomic_DNA"/>
</dbReference>
<dbReference type="InterPro" id="IPR004364">
    <property type="entry name" value="Aa-tRNA-synt_II"/>
</dbReference>
<keyword evidence="4" id="KW-0648">Protein biosynthesis</keyword>
<dbReference type="GO" id="GO:0005524">
    <property type="term" value="F:ATP binding"/>
    <property type="evidence" value="ECO:0007669"/>
    <property type="project" value="UniProtKB-KW"/>
</dbReference>
<dbReference type="PANTHER" id="PTHR22594:SF48">
    <property type="entry name" value="ASPARAGINYL-TRNA SYNTHETASE-RELATED PROTEIN (N-TRUNCATION)"/>
    <property type="match status" value="1"/>
</dbReference>
<dbReference type="InterPro" id="IPR006195">
    <property type="entry name" value="aa-tRNA-synth_II"/>
</dbReference>
<dbReference type="Pfam" id="PF00152">
    <property type="entry name" value="tRNA-synt_2"/>
    <property type="match status" value="1"/>
</dbReference>
<proteinExistence type="predicted"/>
<dbReference type="PANTHER" id="PTHR22594">
    <property type="entry name" value="ASPARTYL/LYSYL-TRNA SYNTHETASE"/>
    <property type="match status" value="1"/>
</dbReference>
<gene>
    <name evidence="7" type="ORF">AC482_01310</name>
</gene>
<evidence type="ECO:0000256" key="4">
    <source>
        <dbReference type="ARBA" id="ARBA00022917"/>
    </source>
</evidence>
<keyword evidence="5" id="KW-0030">Aminoacyl-tRNA synthetase</keyword>
<protein>
    <submittedName>
        <fullName evidence="7">Asparagine synthetase</fullName>
    </submittedName>
</protein>
<name>A0A0M0BRS1_9ARCH</name>
<keyword evidence="1" id="KW-0436">Ligase</keyword>
<feature type="domain" description="Aminoacyl-transfer RNA synthetases class-II family profile" evidence="6">
    <location>
        <begin position="88"/>
        <end position="295"/>
    </location>
</feature>